<accession>A0ABT1CYZ8</accession>
<evidence type="ECO:0000259" key="5">
    <source>
        <dbReference type="SMART" id="SM00849"/>
    </source>
</evidence>
<name>A0ABT1CYZ8_9PROT</name>
<dbReference type="Pfam" id="PF00753">
    <property type="entry name" value="Lactamase_B"/>
    <property type="match status" value="1"/>
</dbReference>
<keyword evidence="7" id="KW-1185">Reference proteome</keyword>
<evidence type="ECO:0000313" key="6">
    <source>
        <dbReference type="EMBL" id="MCO6414877.1"/>
    </source>
</evidence>
<dbReference type="PANTHER" id="PTHR42978">
    <property type="entry name" value="QUORUM-QUENCHING LACTONASE YTNP-RELATED-RELATED"/>
    <property type="match status" value="1"/>
</dbReference>
<keyword evidence="2" id="KW-0479">Metal-binding</keyword>
<comment type="similarity">
    <text evidence="1">Belongs to the metallo-beta-lactamase superfamily.</text>
</comment>
<evidence type="ECO:0000256" key="4">
    <source>
        <dbReference type="ARBA" id="ARBA00022833"/>
    </source>
</evidence>
<organism evidence="6 7">
    <name type="scientific">Siccirubricoccus soli</name>
    <dbReference type="NCBI Taxonomy" id="2899147"/>
    <lineage>
        <taxon>Bacteria</taxon>
        <taxon>Pseudomonadati</taxon>
        <taxon>Pseudomonadota</taxon>
        <taxon>Alphaproteobacteria</taxon>
        <taxon>Acetobacterales</taxon>
        <taxon>Roseomonadaceae</taxon>
        <taxon>Siccirubricoccus</taxon>
    </lineage>
</organism>
<dbReference type="Gene3D" id="3.60.15.10">
    <property type="entry name" value="Ribonuclease Z/Hydroxyacylglutathione hydrolase-like"/>
    <property type="match status" value="1"/>
</dbReference>
<comment type="caution">
    <text evidence="6">The sequence shown here is derived from an EMBL/GenBank/DDBJ whole genome shotgun (WGS) entry which is preliminary data.</text>
</comment>
<evidence type="ECO:0000256" key="3">
    <source>
        <dbReference type="ARBA" id="ARBA00022801"/>
    </source>
</evidence>
<dbReference type="PANTHER" id="PTHR42978:SF6">
    <property type="entry name" value="QUORUM-QUENCHING LACTONASE YTNP-RELATED"/>
    <property type="match status" value="1"/>
</dbReference>
<dbReference type="InterPro" id="IPR036866">
    <property type="entry name" value="RibonucZ/Hydroxyglut_hydro"/>
</dbReference>
<dbReference type="CDD" id="cd07720">
    <property type="entry name" value="OPHC2-like_MBL-fold"/>
    <property type="match status" value="1"/>
</dbReference>
<dbReference type="EMBL" id="JAFIRR010000009">
    <property type="protein sequence ID" value="MCO6414877.1"/>
    <property type="molecule type" value="Genomic_DNA"/>
</dbReference>
<dbReference type="RefSeq" id="WP_252951465.1">
    <property type="nucleotide sequence ID" value="NZ_JAFIRR010000009.1"/>
</dbReference>
<feature type="domain" description="Metallo-beta-lactamase" evidence="5">
    <location>
        <begin position="65"/>
        <end position="264"/>
    </location>
</feature>
<dbReference type="Proteomes" id="UP001523392">
    <property type="component" value="Unassembled WGS sequence"/>
</dbReference>
<evidence type="ECO:0000256" key="1">
    <source>
        <dbReference type="ARBA" id="ARBA00007749"/>
    </source>
</evidence>
<dbReference type="InterPro" id="IPR051013">
    <property type="entry name" value="MBL_superfamily_lactonases"/>
</dbReference>
<keyword evidence="4" id="KW-0862">Zinc</keyword>
<dbReference type="InterPro" id="IPR001279">
    <property type="entry name" value="Metallo-B-lactamas"/>
</dbReference>
<dbReference type="SMART" id="SM00849">
    <property type="entry name" value="Lactamase_B"/>
    <property type="match status" value="1"/>
</dbReference>
<keyword evidence="3" id="KW-0378">Hydrolase</keyword>
<evidence type="ECO:0000256" key="2">
    <source>
        <dbReference type="ARBA" id="ARBA00022723"/>
    </source>
</evidence>
<proteinExistence type="inferred from homology"/>
<evidence type="ECO:0000313" key="7">
    <source>
        <dbReference type="Proteomes" id="UP001523392"/>
    </source>
</evidence>
<dbReference type="SUPFAM" id="SSF56281">
    <property type="entry name" value="Metallo-hydrolase/oxidoreductase"/>
    <property type="match status" value="1"/>
</dbReference>
<sequence>MRETTRRIRASGGQAQPIPVDGVELFALCDGYLNVDMSRFPDVVRGIGDALAAADGQDLDDLAISVNAFLIRTPDRLCLVDAGDGKRRGDQLGQLPLALQRAGHKPEEVTDLLLTHLHGDHAAGLAKDGAPAFPNAKLHVAAEEIAFWRAPEKLDELQSVQLPFAEAALRLYADRLVVIRPGEEVLPGVTVRALPGHTPGQVGFLLGQRDPVLLSADVLHLPALQVQHPEWGFLFDADRAGARAMRQQLLAEAAESGLRLAGAHIPFPGVIRILAGAGGLSFETAGG</sequence>
<reference evidence="6 7" key="1">
    <citation type="submission" date="2021-12" db="EMBL/GenBank/DDBJ databases">
        <title>Siccirubricoccus leaddurans sp. nov., a high concentration Zn2+ tolerance bacterium.</title>
        <authorList>
            <person name="Cao Y."/>
        </authorList>
    </citation>
    <scope>NUCLEOTIDE SEQUENCE [LARGE SCALE GENOMIC DNA]</scope>
    <source>
        <strain evidence="6 7">KC 17139</strain>
    </source>
</reference>
<protein>
    <submittedName>
        <fullName evidence="6">MBL fold metallo-hydrolase</fullName>
    </submittedName>
</protein>
<gene>
    <name evidence="6" type="ORF">JYK14_01635</name>
</gene>